<feature type="active site" description="Proton acceptor; for dehydratase activity" evidence="7">
    <location>
        <position position="973"/>
    </location>
</feature>
<evidence type="ECO:0000256" key="5">
    <source>
        <dbReference type="ARBA" id="ARBA00023002"/>
    </source>
</evidence>
<dbReference type="Gene3D" id="3.40.50.150">
    <property type="entry name" value="Vaccinia Virus protein VP39"/>
    <property type="match status" value="1"/>
</dbReference>
<evidence type="ECO:0000256" key="7">
    <source>
        <dbReference type="PROSITE-ProRule" id="PRU01363"/>
    </source>
</evidence>
<evidence type="ECO:0000256" key="4">
    <source>
        <dbReference type="ARBA" id="ARBA00022679"/>
    </source>
</evidence>
<dbReference type="Pfam" id="PF16197">
    <property type="entry name" value="KAsynt_C_assoc"/>
    <property type="match status" value="1"/>
</dbReference>
<evidence type="ECO:0000259" key="9">
    <source>
        <dbReference type="PROSITE" id="PS50075"/>
    </source>
</evidence>
<dbReference type="InterPro" id="IPR049551">
    <property type="entry name" value="PKS_DH_C"/>
</dbReference>
<dbReference type="Pfam" id="PF23114">
    <property type="entry name" value="NAD-bd_HRPKS_sdrA"/>
    <property type="match status" value="1"/>
</dbReference>
<dbReference type="Pfam" id="PF00109">
    <property type="entry name" value="ketoacyl-synt"/>
    <property type="match status" value="1"/>
</dbReference>
<dbReference type="GO" id="GO:0030639">
    <property type="term" value="P:polyketide biosynthetic process"/>
    <property type="evidence" value="ECO:0007669"/>
    <property type="project" value="UniProtKB-ARBA"/>
</dbReference>
<dbReference type="InterPro" id="IPR042104">
    <property type="entry name" value="PKS_dehydratase_sf"/>
</dbReference>
<dbReference type="InterPro" id="IPR032821">
    <property type="entry name" value="PKS_assoc"/>
</dbReference>
<dbReference type="InterPro" id="IPR014031">
    <property type="entry name" value="Ketoacyl_synth_C"/>
</dbReference>
<reference evidence="12" key="1">
    <citation type="submission" date="2022-11" db="EMBL/GenBank/DDBJ databases">
        <authorList>
            <person name="Petersen C."/>
        </authorList>
    </citation>
    <scope>NUCLEOTIDE SEQUENCE</scope>
    <source>
        <strain evidence="12">IBT 30069</strain>
    </source>
</reference>
<dbReference type="GO" id="GO:1901336">
    <property type="term" value="P:lactone biosynthetic process"/>
    <property type="evidence" value="ECO:0007669"/>
    <property type="project" value="UniProtKB-ARBA"/>
</dbReference>
<dbReference type="Pfam" id="PF00698">
    <property type="entry name" value="Acyl_transf_1"/>
    <property type="match status" value="1"/>
</dbReference>
<dbReference type="SUPFAM" id="SSF47336">
    <property type="entry name" value="ACP-like"/>
    <property type="match status" value="1"/>
</dbReference>
<dbReference type="Pfam" id="PF08242">
    <property type="entry name" value="Methyltransf_12"/>
    <property type="match status" value="1"/>
</dbReference>
<dbReference type="InterPro" id="IPR057326">
    <property type="entry name" value="KR_dom"/>
</dbReference>
<dbReference type="SMART" id="SM00826">
    <property type="entry name" value="PKS_DH"/>
    <property type="match status" value="1"/>
</dbReference>
<dbReference type="CDD" id="cd02440">
    <property type="entry name" value="AdoMet_MTases"/>
    <property type="match status" value="1"/>
</dbReference>
<dbReference type="InterPro" id="IPR016036">
    <property type="entry name" value="Malonyl_transacylase_ACP-bd"/>
</dbReference>
<dbReference type="SMART" id="SM00827">
    <property type="entry name" value="PKS_AT"/>
    <property type="match status" value="1"/>
</dbReference>
<evidence type="ECO:0000259" key="11">
    <source>
        <dbReference type="PROSITE" id="PS52019"/>
    </source>
</evidence>
<gene>
    <name evidence="12" type="ORF">N7456_001638</name>
</gene>
<dbReference type="CDD" id="cd00833">
    <property type="entry name" value="PKS"/>
    <property type="match status" value="1"/>
</dbReference>
<feature type="region of interest" description="N-terminal hotdog fold" evidence="7">
    <location>
        <begin position="942"/>
        <end position="1077"/>
    </location>
</feature>
<keyword evidence="13" id="KW-1185">Reference proteome</keyword>
<dbReference type="InterPro" id="IPR014043">
    <property type="entry name" value="Acyl_transferase_dom"/>
</dbReference>
<dbReference type="SMART" id="SM00825">
    <property type="entry name" value="PKS_KS"/>
    <property type="match status" value="1"/>
</dbReference>
<feature type="compositionally biased region" description="Basic and acidic residues" evidence="8">
    <location>
        <begin position="2497"/>
        <end position="2522"/>
    </location>
</feature>
<dbReference type="PROSITE" id="PS50075">
    <property type="entry name" value="CARRIER"/>
    <property type="match status" value="1"/>
</dbReference>
<dbReference type="InterPro" id="IPR050091">
    <property type="entry name" value="PKS_NRPS_Biosynth_Enz"/>
</dbReference>
<dbReference type="Gene3D" id="3.10.129.110">
    <property type="entry name" value="Polyketide synthase dehydratase"/>
    <property type="match status" value="1"/>
</dbReference>
<evidence type="ECO:0000313" key="13">
    <source>
        <dbReference type="Proteomes" id="UP001149165"/>
    </source>
</evidence>
<dbReference type="PROSITE" id="PS00012">
    <property type="entry name" value="PHOSPHOPANTETHEINE"/>
    <property type="match status" value="1"/>
</dbReference>
<evidence type="ECO:0000256" key="2">
    <source>
        <dbReference type="ARBA" id="ARBA00022553"/>
    </source>
</evidence>
<dbReference type="Gene3D" id="3.40.47.10">
    <property type="match status" value="1"/>
</dbReference>
<dbReference type="InterPro" id="IPR013217">
    <property type="entry name" value="Methyltransf_12"/>
</dbReference>
<protein>
    <submittedName>
        <fullName evidence="12">Polyketide synthase</fullName>
    </submittedName>
</protein>
<dbReference type="Pfam" id="PF21089">
    <property type="entry name" value="PKS_DH_N"/>
    <property type="match status" value="1"/>
</dbReference>
<dbReference type="GO" id="GO:0004312">
    <property type="term" value="F:fatty acid synthase activity"/>
    <property type="evidence" value="ECO:0007669"/>
    <property type="project" value="TreeGrafter"/>
</dbReference>
<dbReference type="InterPro" id="IPR036736">
    <property type="entry name" value="ACP-like_sf"/>
</dbReference>
<name>A0A9W9G6X5_9EURO</name>
<dbReference type="InterPro" id="IPR020806">
    <property type="entry name" value="PKS_PP-bd"/>
</dbReference>
<dbReference type="InterPro" id="IPR049552">
    <property type="entry name" value="PKS_DH_N"/>
</dbReference>
<dbReference type="InterPro" id="IPR013968">
    <property type="entry name" value="PKS_KR"/>
</dbReference>
<keyword evidence="1" id="KW-0596">Phosphopantetheine</keyword>
<dbReference type="GO" id="GO:0006633">
    <property type="term" value="P:fatty acid biosynthetic process"/>
    <property type="evidence" value="ECO:0007669"/>
    <property type="project" value="TreeGrafter"/>
</dbReference>
<reference evidence="12" key="2">
    <citation type="journal article" date="2023" name="IMA Fungus">
        <title>Comparative genomic study of the Penicillium genus elucidates a diverse pangenome and 15 lateral gene transfer events.</title>
        <authorList>
            <person name="Petersen C."/>
            <person name="Sorensen T."/>
            <person name="Nielsen M.R."/>
            <person name="Sondergaard T.E."/>
            <person name="Sorensen J.L."/>
            <person name="Fitzpatrick D.A."/>
            <person name="Frisvad J.C."/>
            <person name="Nielsen K.L."/>
        </authorList>
    </citation>
    <scope>NUCLEOTIDE SEQUENCE</scope>
    <source>
        <strain evidence="12">IBT 30069</strain>
    </source>
</reference>
<feature type="domain" description="Ketosynthase family 3 (KS3)" evidence="10">
    <location>
        <begin position="5"/>
        <end position="436"/>
    </location>
</feature>
<dbReference type="Pfam" id="PF00550">
    <property type="entry name" value="PP-binding"/>
    <property type="match status" value="1"/>
</dbReference>
<comment type="caution">
    <text evidence="12">The sequence shown here is derived from an EMBL/GenBank/DDBJ whole genome shotgun (WGS) entry which is preliminary data.</text>
</comment>
<keyword evidence="2" id="KW-0597">Phosphoprotein</keyword>
<dbReference type="GO" id="GO:0031177">
    <property type="term" value="F:phosphopantetheine binding"/>
    <property type="evidence" value="ECO:0007669"/>
    <property type="project" value="InterPro"/>
</dbReference>
<dbReference type="InterPro" id="IPR014030">
    <property type="entry name" value="Ketoacyl_synth_N"/>
</dbReference>
<feature type="domain" description="PKS/mFAS DH" evidence="11">
    <location>
        <begin position="942"/>
        <end position="1246"/>
    </location>
</feature>
<keyword evidence="6" id="KW-0511">Multifunctional enzyme</keyword>
<dbReference type="Gene3D" id="3.40.50.720">
    <property type="entry name" value="NAD(P)-binding Rossmann-like Domain"/>
    <property type="match status" value="1"/>
</dbReference>
<dbReference type="InterPro" id="IPR001227">
    <property type="entry name" value="Ac_transferase_dom_sf"/>
</dbReference>
<dbReference type="InterPro" id="IPR056501">
    <property type="entry name" value="NAD-bd_HRPKS_sdrA"/>
</dbReference>
<dbReference type="Pfam" id="PF14765">
    <property type="entry name" value="PS-DH"/>
    <property type="match status" value="1"/>
</dbReference>
<feature type="region of interest" description="Disordered" evidence="8">
    <location>
        <begin position="2489"/>
        <end position="2554"/>
    </location>
</feature>
<evidence type="ECO:0000256" key="8">
    <source>
        <dbReference type="SAM" id="MobiDB-lite"/>
    </source>
</evidence>
<dbReference type="Proteomes" id="UP001149165">
    <property type="component" value="Unassembled WGS sequence"/>
</dbReference>
<dbReference type="SUPFAM" id="SSF53901">
    <property type="entry name" value="Thiolase-like"/>
    <property type="match status" value="1"/>
</dbReference>
<dbReference type="Gene3D" id="1.10.1200.10">
    <property type="entry name" value="ACP-like"/>
    <property type="match status" value="1"/>
</dbReference>
<dbReference type="SUPFAM" id="SSF52151">
    <property type="entry name" value="FabD/lysophospholipase-like"/>
    <property type="match status" value="1"/>
</dbReference>
<dbReference type="GO" id="GO:0032259">
    <property type="term" value="P:methylation"/>
    <property type="evidence" value="ECO:0007669"/>
    <property type="project" value="UniProtKB-KW"/>
</dbReference>
<proteinExistence type="predicted"/>
<dbReference type="InterPro" id="IPR006162">
    <property type="entry name" value="Ppantetheine_attach_site"/>
</dbReference>
<dbReference type="InterPro" id="IPR016035">
    <property type="entry name" value="Acyl_Trfase/lysoPLipase"/>
</dbReference>
<keyword evidence="4" id="KW-0808">Transferase</keyword>
<dbReference type="EMBL" id="JAPQKH010000002">
    <property type="protein sequence ID" value="KAJ5113104.1"/>
    <property type="molecule type" value="Genomic_DNA"/>
</dbReference>
<evidence type="ECO:0000313" key="12">
    <source>
        <dbReference type="EMBL" id="KAJ5113104.1"/>
    </source>
</evidence>
<dbReference type="InterPro" id="IPR009081">
    <property type="entry name" value="PP-bd_ACP"/>
</dbReference>
<dbReference type="InterPro" id="IPR036291">
    <property type="entry name" value="NAD(P)-bd_dom_sf"/>
</dbReference>
<dbReference type="SUPFAM" id="SSF55048">
    <property type="entry name" value="Probable ACP-binding domain of malonyl-CoA ACP transacylase"/>
    <property type="match status" value="1"/>
</dbReference>
<feature type="region of interest" description="C-terminal hotdog fold" evidence="7">
    <location>
        <begin position="1094"/>
        <end position="1246"/>
    </location>
</feature>
<dbReference type="InterPro" id="IPR020807">
    <property type="entry name" value="PKS_DH"/>
</dbReference>
<dbReference type="SUPFAM" id="SSF53335">
    <property type="entry name" value="S-adenosyl-L-methionine-dependent methyltransferases"/>
    <property type="match status" value="1"/>
</dbReference>
<dbReference type="OrthoDB" id="329835at2759"/>
<dbReference type="GO" id="GO:0016491">
    <property type="term" value="F:oxidoreductase activity"/>
    <property type="evidence" value="ECO:0007669"/>
    <property type="project" value="UniProtKB-KW"/>
</dbReference>
<dbReference type="Pfam" id="PF02801">
    <property type="entry name" value="Ketoacyl-synt_C"/>
    <property type="match status" value="1"/>
</dbReference>
<dbReference type="PANTHER" id="PTHR43775:SF20">
    <property type="entry name" value="HYBRID PKS-NRPS SYNTHETASE APDA"/>
    <property type="match status" value="1"/>
</dbReference>
<dbReference type="SMART" id="SM00822">
    <property type="entry name" value="PKS_KR"/>
    <property type="match status" value="1"/>
</dbReference>
<dbReference type="SUPFAM" id="SSF51735">
    <property type="entry name" value="NAD(P)-binding Rossmann-fold domains"/>
    <property type="match status" value="1"/>
</dbReference>
<keyword evidence="3" id="KW-0489">Methyltransferase</keyword>
<dbReference type="Gene3D" id="3.40.366.10">
    <property type="entry name" value="Malonyl-Coenzyme A Acyl Carrier Protein, domain 2"/>
    <property type="match status" value="1"/>
</dbReference>
<dbReference type="PANTHER" id="PTHR43775">
    <property type="entry name" value="FATTY ACID SYNTHASE"/>
    <property type="match status" value="1"/>
</dbReference>
<evidence type="ECO:0000256" key="6">
    <source>
        <dbReference type="ARBA" id="ARBA00023268"/>
    </source>
</evidence>
<dbReference type="InterPro" id="IPR016039">
    <property type="entry name" value="Thiolase-like"/>
</dbReference>
<dbReference type="GO" id="GO:0008168">
    <property type="term" value="F:methyltransferase activity"/>
    <property type="evidence" value="ECO:0007669"/>
    <property type="project" value="UniProtKB-KW"/>
</dbReference>
<evidence type="ECO:0000259" key="10">
    <source>
        <dbReference type="PROSITE" id="PS52004"/>
    </source>
</evidence>
<dbReference type="PROSITE" id="PS52004">
    <property type="entry name" value="KS3_2"/>
    <property type="match status" value="1"/>
</dbReference>
<accession>A0A9W9G6X5</accession>
<dbReference type="PROSITE" id="PS52019">
    <property type="entry name" value="PKS_MFAS_DH"/>
    <property type="match status" value="1"/>
</dbReference>
<dbReference type="InterPro" id="IPR029063">
    <property type="entry name" value="SAM-dependent_MTases_sf"/>
</dbReference>
<dbReference type="FunFam" id="3.40.47.10:FF:000019">
    <property type="entry name" value="Polyketide synthase type I"/>
    <property type="match status" value="1"/>
</dbReference>
<sequence>MSNVNEPIAVIGTGCRFPGASTSPSKLWELMKTPRDVGSKIDRFNADGFYHKDGSHHGTSNVLNSYLIDEDTRQFDAQFFNIPGSEADGIDPQQRVLMEVVYEALEASGHKIEELSGTQTAVYVGLMCNDYAHITYHDLESIPKYAATGTASSILSNRISYYFNWTGPSMTIDTACSSSLIATHQAVEALRNGTSNVAVAAGANLIFGPTNYVAESNVSMLSPTGRSRMWDNKADGYARGEGVAAVILKRLSDAIADGDTIDCVIRETGVNQDGRTPGITMPSSTAQAQLIRQTYAKAGLDLVKDRCQYFEAHGTGTKAGDPQEAGAIYRAFFGENASEDPNDKLYVGSIKTIIGHTEGTAGLAGLIRASLAMKHGFIPPNMHFDELNPDVEPYYGKLEIVKAAQPWPTLPAGVPKRASVNSFGFGGANAHAIIESYEPTTAVTEVATRDTVSPVPFLFSANSEKALSTQIEKYLAFLDEVDVENTNIRDLAWTLSRRSAFPIRAPVSALTLDTLRSKLTAAMEAKKSDGTALGVRPSHKASKILGVFTGQGAQWARMGYKLIETSPFAQSLIKALDETLQALPEQDRPDWTLQGELAKPADESRIMEGTYSQPLCAALQIVLVELLKQAGVTFDVVVGHSSGEIGAAFAAGFLSASNAIRIAYYRGLYGKLAGAPGDVSGSMMAVGTSMEDAKELAELPTMKRHGRFNVAASNSSSSVTVSGDEKAIERAKFIFEDESKFVRQLKVDTAYHSHHMEPCSEPYMDAMARNKVAACDPNPSCKWYSSVLGGDLVTGDMKEKLAGSYWRDNLLQPVLFSQALEAAVKAEGAPAVALEVGPHPALKGPASLVIEEACGSMIPYSGVLGRKSDDVEAFSDAIGAVWANVGTTELNYGALDGAFVSDPLDKPKFLRTTPAYSWDHNQVFWAESRLSKAMRMRSSPPHELLGNRIDSGENEMRWRNFLKPTEMPWTRGHSIQGQTIFPGAGFASMAIEASKGFADDFGEQIELVELEDLKIHRALGFMDEQVGVEIVVSLSNILHDDTSGLVTFDYTCSAVPSKDAPLATHATARVKLTLGLGTADTLPAREPRSEADKMTDVDPEIFYNSLAKLGYNYDGMFKTVTYMNRRTMTSSGTIHTASEEGYKPDLIVHPAPLDVAFQGLFGAIGAPGDGQLWTLMVPTIIRSIKVNPSTCKTGCVDTDLSFDANVEVDRSNLDIAGDIDVFDENGNAIMQIEGLSVTPVTQITAKDDGQKFSKIFWDTERHDATRSFKKFWEQDSENVEKAEFFERVCFSYMKQLHDSIKPEEIQEAEPQNKKYLAWATSVVNAVAEGSHPTIKKEWLSDSKESLEAQLNDYAMEDEAFQTVMTLGENLVSLVRGETSVEDVFGDANALSNVQTYGTSEYTDFLGDLVGQLGHKAKQMDILEINAGAGAATEAILNRVGYHVGSYTYTDLTNDLFEEAQELFKEHDSRFGYRAFDLEKDLEEQGFREESYDLIVASRGLHATKSIDETLANARKLLKAGGYLVLLETTETGVVHSSFFGGLSPSWWVTEEENDERVEQPLLAKKDWDSALKKAGFSGVDTATPETGLSAVPYTLMLTQAVDTQMQLIREPLNLENEGTIKVPKLLVISGETEATARIQDEVLELLKPFTTEVEIVAKVEDLKAEQFEPKQLVISFMELDHNIFNPFTAERWSAIQLLSEKALNILWMTRGVSGDNAFANMMVGVSRALVHEKPDLRISLLDFATNEPIDTKYIASTLLRKVVSQNWKNWTETYVTSWVLEREIRAVGGEKWIPRMAPCDGLDQQYNASRRKVHNKVALKDTVLSLDSNKGVTELHQVKKAHWEVEERTNLVEVETLRTTLAALAVPSVGSVHLLVGKVVGEDQTVLALTETVQSKISIPEDQVLRVDVPEDQTQELLVAATNFLLGNYLVSQTTKNTSLLVHEPTDALTVALTDLSRSRNIVVGLTTSDPLRQSNDVQINFVHPAAHRRKIKSILPAKLSTYAYFTGEHESARSGAHLEAHLPSWVKRVSSDKFLGERADLESSSDILNLLKQAETFYKDHSDLDTTEHVEELTLADITSYQQDKSHFKIETLDMSPEQEFATSTLRTPEDVVKFRGDKTYWLAGLTGDLGLSLTRWLISRGARNIVLTSRNPKIDAAWMDAMNANATVKALPMDITNMDSVQKTYNTILETMPPVAGVCNGAMVLHDGLVANQSYEDFNGTLEPKVKGTQYLDALFPNNDLDFFIIFSSLSYVTGNVGQASYAAANGFMSSMAEGRRQRGLAGSVMHLAGIYGIGYVTRREANLLDRLEKMGYSNISEWDYLQYFAQAVLAGKPDNGSDGIWEFTSGIKPVNSDNDNPPPWIDVPRFSWYRRVRSKNNDGADGEKVSVRDNIKEQTTMDGVKAALLEGFVANLYKLLQMRPEDGAISPSTPMIELGIDSLVAVDMRVWFTRELDLDLPVLKLLGGATVEDMVEDAVTRLAPELIPNVKGSAAASKPEEGSKPEGDSKEVSTEQASSEHGESQGSSAADSEESRSLASDPLTTPEVSDHEGKE</sequence>
<evidence type="ECO:0000256" key="1">
    <source>
        <dbReference type="ARBA" id="ARBA00022450"/>
    </source>
</evidence>
<dbReference type="InterPro" id="IPR020841">
    <property type="entry name" value="PKS_Beta-ketoAc_synthase_dom"/>
</dbReference>
<dbReference type="InterPro" id="IPR049900">
    <property type="entry name" value="PKS_mFAS_DH"/>
</dbReference>
<feature type="domain" description="Carrier" evidence="9">
    <location>
        <begin position="2405"/>
        <end position="2481"/>
    </location>
</feature>
<organism evidence="12 13">
    <name type="scientific">Penicillium angulare</name>
    <dbReference type="NCBI Taxonomy" id="116970"/>
    <lineage>
        <taxon>Eukaryota</taxon>
        <taxon>Fungi</taxon>
        <taxon>Dikarya</taxon>
        <taxon>Ascomycota</taxon>
        <taxon>Pezizomycotina</taxon>
        <taxon>Eurotiomycetes</taxon>
        <taxon>Eurotiomycetidae</taxon>
        <taxon>Eurotiales</taxon>
        <taxon>Aspergillaceae</taxon>
        <taxon>Penicillium</taxon>
    </lineage>
</organism>
<feature type="active site" description="Proton donor; for dehydratase activity" evidence="7">
    <location>
        <position position="1154"/>
    </location>
</feature>
<keyword evidence="5" id="KW-0560">Oxidoreductase</keyword>
<dbReference type="SMART" id="SM00823">
    <property type="entry name" value="PKS_PP"/>
    <property type="match status" value="1"/>
</dbReference>
<evidence type="ECO:0000256" key="3">
    <source>
        <dbReference type="ARBA" id="ARBA00022603"/>
    </source>
</evidence>
<dbReference type="Pfam" id="PF08659">
    <property type="entry name" value="KR"/>
    <property type="match status" value="1"/>
</dbReference>